<dbReference type="Pfam" id="PF08242">
    <property type="entry name" value="Methyltransf_12"/>
    <property type="match status" value="1"/>
</dbReference>
<gene>
    <name evidence="2" type="primary">Piso0_001406</name>
    <name evidence="2" type="ORF">GNLVRS01_PISO0F05791g</name>
</gene>
<proteinExistence type="predicted"/>
<dbReference type="HOGENOM" id="CLU_849913_0_0_1"/>
<protein>
    <submittedName>
        <fullName evidence="2">Piso0_001406 protein</fullName>
    </submittedName>
</protein>
<dbReference type="Proteomes" id="UP000005222">
    <property type="component" value="Chromosome F"/>
</dbReference>
<organism evidence="2 3">
    <name type="scientific">Pichia sorbitophila (strain ATCC MYA-4447 / BCRC 22081 / CBS 7064 / NBRC 10061 / NRRL Y-12695)</name>
    <name type="common">Hybrid yeast</name>
    <dbReference type="NCBI Taxonomy" id="559304"/>
    <lineage>
        <taxon>Eukaryota</taxon>
        <taxon>Fungi</taxon>
        <taxon>Dikarya</taxon>
        <taxon>Ascomycota</taxon>
        <taxon>Saccharomycotina</taxon>
        <taxon>Pichiomycetes</taxon>
        <taxon>Debaryomycetaceae</taxon>
        <taxon>Millerozyma</taxon>
    </lineage>
</organism>
<dbReference type="PANTHER" id="PTHR43861:SF1">
    <property type="entry name" value="TRANS-ACONITATE 2-METHYLTRANSFERASE"/>
    <property type="match status" value="1"/>
</dbReference>
<dbReference type="STRING" id="559304.G8YKQ0"/>
<feature type="domain" description="Methyltransferase type 12" evidence="1">
    <location>
        <begin position="97"/>
        <end position="212"/>
    </location>
</feature>
<reference evidence="2 3" key="1">
    <citation type="journal article" date="2012" name="G3 (Bethesda)">
        <title>Pichia sorbitophila, an interspecies yeast hybrid reveals early steps of genome resolution following polyploidization.</title>
        <authorList>
            <person name="Leh Louis V."/>
            <person name="Despons L."/>
            <person name="Friedrich A."/>
            <person name="Martin T."/>
            <person name="Durrens P."/>
            <person name="Casaregola S."/>
            <person name="Neuveglise C."/>
            <person name="Fairhead C."/>
            <person name="Marck C."/>
            <person name="Cruz J.A."/>
            <person name="Straub M.L."/>
            <person name="Kugler V."/>
            <person name="Sacerdot C."/>
            <person name="Uzunov Z."/>
            <person name="Thierry A."/>
            <person name="Weiss S."/>
            <person name="Bleykasten C."/>
            <person name="De Montigny J."/>
            <person name="Jacques N."/>
            <person name="Jung P."/>
            <person name="Lemaire M."/>
            <person name="Mallet S."/>
            <person name="Morel G."/>
            <person name="Richard G.F."/>
            <person name="Sarkar A."/>
            <person name="Savel G."/>
            <person name="Schacherer J."/>
            <person name="Seret M.L."/>
            <person name="Talla E."/>
            <person name="Samson G."/>
            <person name="Jubin C."/>
            <person name="Poulain J."/>
            <person name="Vacherie B."/>
            <person name="Barbe V."/>
            <person name="Pelletier E."/>
            <person name="Sherman D.J."/>
            <person name="Westhof E."/>
            <person name="Weissenbach J."/>
            <person name="Baret P.V."/>
            <person name="Wincker P."/>
            <person name="Gaillardin C."/>
            <person name="Dujon B."/>
            <person name="Souciet J.L."/>
        </authorList>
    </citation>
    <scope>NUCLEOTIDE SEQUENCE [LARGE SCALE GENOMIC DNA]</scope>
    <source>
        <strain evidence="3">ATCC MYA-4447 / BCRC 22081 / CBS 7064 / NBRC 10061 / NRRL Y-12695</strain>
    </source>
</reference>
<keyword evidence="3" id="KW-1185">Reference proteome</keyword>
<dbReference type="AlphaFoldDB" id="G8YKQ0"/>
<evidence type="ECO:0000313" key="3">
    <source>
        <dbReference type="Proteomes" id="UP000005222"/>
    </source>
</evidence>
<dbReference type="PANTHER" id="PTHR43861">
    <property type="entry name" value="TRANS-ACONITATE 2-METHYLTRANSFERASE-RELATED"/>
    <property type="match status" value="1"/>
</dbReference>
<dbReference type="InterPro" id="IPR029063">
    <property type="entry name" value="SAM-dependent_MTases_sf"/>
</dbReference>
<evidence type="ECO:0000313" key="2">
    <source>
        <dbReference type="EMBL" id="CCE88634.1"/>
    </source>
</evidence>
<dbReference type="EMBL" id="FO082054">
    <property type="protein sequence ID" value="CCE88634.1"/>
    <property type="molecule type" value="Genomic_DNA"/>
</dbReference>
<dbReference type="InterPro" id="IPR013217">
    <property type="entry name" value="Methyltransf_12"/>
</dbReference>
<dbReference type="InParanoid" id="G8YKQ0"/>
<dbReference type="eggNOG" id="KOG1270">
    <property type="taxonomic scope" value="Eukaryota"/>
</dbReference>
<dbReference type="OMA" id="KAHEYDN"/>
<evidence type="ECO:0000259" key="1">
    <source>
        <dbReference type="Pfam" id="PF08242"/>
    </source>
</evidence>
<dbReference type="CDD" id="cd02440">
    <property type="entry name" value="AdoMet_MTases"/>
    <property type="match status" value="1"/>
</dbReference>
<dbReference type="OrthoDB" id="3647at2759"/>
<dbReference type="Gene3D" id="3.40.50.150">
    <property type="entry name" value="Vaccinia Virus protein VP39"/>
    <property type="match status" value="1"/>
</dbReference>
<dbReference type="SUPFAM" id="SSF53335">
    <property type="entry name" value="S-adenosyl-L-methionine-dependent methyltransferases"/>
    <property type="match status" value="1"/>
</dbReference>
<name>G8YKQ0_PICSO</name>
<sequence length="318" mass="35277">MSRHEEAIQANIRELNAQQAEVYDNRASTKALSILFGKMLLEYNGLEPRKSAKQTAEALGDAEQEANGWSASSFLPARASFHESFAHSPFKPGSRIMDFACGTGVVSELIAPYLVAEGASDSRSELVGVDVNPHFLQKFDARARALNDRFKGLLAVRSYLYDVLDPSLSEEIDRNFSASFDAIYCTISYHHIDNYRDVTKKLATFLKPGGWLYIVDFYNEDVEDTDRPSTNSAVRHMGGLRVDSLNSTLRDHAGLSDVSSAREAKVNIWQQQKFIENHCTADTVTQLHSGALPKKHSDVEGDLYLVQASLILASGRRA</sequence>
<accession>G8YKQ0</accession>